<dbReference type="EMBL" id="CM008049">
    <property type="protein sequence ID" value="PVH48329.1"/>
    <property type="molecule type" value="Genomic_DNA"/>
</dbReference>
<accession>A0A2T8JEH3</accession>
<organism evidence="1">
    <name type="scientific">Panicum hallii</name>
    <dbReference type="NCBI Taxonomy" id="206008"/>
    <lineage>
        <taxon>Eukaryota</taxon>
        <taxon>Viridiplantae</taxon>
        <taxon>Streptophyta</taxon>
        <taxon>Embryophyta</taxon>
        <taxon>Tracheophyta</taxon>
        <taxon>Spermatophyta</taxon>
        <taxon>Magnoliopsida</taxon>
        <taxon>Liliopsida</taxon>
        <taxon>Poales</taxon>
        <taxon>Poaceae</taxon>
        <taxon>PACMAD clade</taxon>
        <taxon>Panicoideae</taxon>
        <taxon>Panicodae</taxon>
        <taxon>Paniceae</taxon>
        <taxon>Panicinae</taxon>
        <taxon>Panicum</taxon>
        <taxon>Panicum sect. Panicum</taxon>
    </lineage>
</organism>
<reference evidence="1" key="1">
    <citation type="submission" date="2018-04" db="EMBL/GenBank/DDBJ databases">
        <title>WGS assembly of Panicum hallii.</title>
        <authorList>
            <person name="Lovell J."/>
            <person name="Jenkins J."/>
            <person name="Lowry D."/>
            <person name="Mamidi S."/>
            <person name="Sreedasyam A."/>
            <person name="Weng X."/>
            <person name="Barry K."/>
            <person name="Bonette J."/>
            <person name="Campitelli B."/>
            <person name="Daum C."/>
            <person name="Gordon S."/>
            <person name="Gould B."/>
            <person name="Lipzen A."/>
            <person name="Macqueen A."/>
            <person name="Palacio-Mejia J."/>
            <person name="Plott C."/>
            <person name="Shakirov E."/>
            <person name="Shu S."/>
            <person name="Yoshinaga Y."/>
            <person name="Zane M."/>
            <person name="Rokhsar D."/>
            <person name="Grimwood J."/>
            <person name="Schmutz J."/>
            <person name="Juenger T."/>
        </authorList>
    </citation>
    <scope>NUCLEOTIDE SEQUENCE [LARGE SCALE GENOMIC DNA]</scope>
    <source>
        <strain evidence="1">FIL2</strain>
    </source>
</reference>
<dbReference type="AlphaFoldDB" id="A0A2T8JEH3"/>
<sequence>MIGVLLSDFEVYDSDICSLECAEVRDVHILCHQGGIRGHGGSLGSSDTVAAGRAK</sequence>
<protein>
    <submittedName>
        <fullName evidence="1">Uncharacterized protein</fullName>
    </submittedName>
</protein>
<dbReference type="Gramene" id="PVH48330">
    <property type="protein sequence ID" value="PVH48330"/>
    <property type="gene ID" value="PAHAL_4G309400"/>
</dbReference>
<dbReference type="Proteomes" id="UP000243499">
    <property type="component" value="Chromosome 4"/>
</dbReference>
<dbReference type="Gramene" id="PVH48329">
    <property type="protein sequence ID" value="PVH48329"/>
    <property type="gene ID" value="PAHAL_4G309400"/>
</dbReference>
<name>A0A2T8JEH3_9POAL</name>
<dbReference type="EMBL" id="CM008049">
    <property type="protein sequence ID" value="PVH48330.1"/>
    <property type="molecule type" value="Genomic_DNA"/>
</dbReference>
<gene>
    <name evidence="1" type="ORF">PAHAL_4G309400</name>
</gene>
<evidence type="ECO:0000313" key="1">
    <source>
        <dbReference type="EMBL" id="PVH48330.1"/>
    </source>
</evidence>
<proteinExistence type="predicted"/>